<protein>
    <submittedName>
        <fullName evidence="3">Uncharacterized protein</fullName>
    </submittedName>
</protein>
<evidence type="ECO:0000256" key="2">
    <source>
        <dbReference type="SAM" id="Phobius"/>
    </source>
</evidence>
<organism evidence="3 4">
    <name type="scientific">Exophiala sideris</name>
    <dbReference type="NCBI Taxonomy" id="1016849"/>
    <lineage>
        <taxon>Eukaryota</taxon>
        <taxon>Fungi</taxon>
        <taxon>Dikarya</taxon>
        <taxon>Ascomycota</taxon>
        <taxon>Pezizomycotina</taxon>
        <taxon>Eurotiomycetes</taxon>
        <taxon>Chaetothyriomycetidae</taxon>
        <taxon>Chaetothyriales</taxon>
        <taxon>Herpotrichiellaceae</taxon>
        <taxon>Exophiala</taxon>
    </lineage>
</organism>
<gene>
    <name evidence="3" type="ORF">PV11_07332</name>
</gene>
<feature type="compositionally biased region" description="Polar residues" evidence="1">
    <location>
        <begin position="154"/>
        <end position="174"/>
    </location>
</feature>
<keyword evidence="2" id="KW-0812">Transmembrane</keyword>
<dbReference type="Proteomes" id="UP000053599">
    <property type="component" value="Unassembled WGS sequence"/>
</dbReference>
<dbReference type="HOGENOM" id="CLU_1214774_0_0_1"/>
<dbReference type="AlphaFoldDB" id="A0A0D1Y9Y1"/>
<keyword evidence="2" id="KW-0472">Membrane</keyword>
<evidence type="ECO:0000313" key="3">
    <source>
        <dbReference type="EMBL" id="KIV79787.1"/>
    </source>
</evidence>
<reference evidence="3 4" key="1">
    <citation type="submission" date="2015-01" db="EMBL/GenBank/DDBJ databases">
        <title>The Genome Sequence of Exophiala sideris CBS121828.</title>
        <authorList>
            <consortium name="The Broad Institute Genomics Platform"/>
            <person name="Cuomo C."/>
            <person name="de Hoog S."/>
            <person name="Gorbushina A."/>
            <person name="Stielow B."/>
            <person name="Teixiera M."/>
            <person name="Abouelleil A."/>
            <person name="Chapman S.B."/>
            <person name="Priest M."/>
            <person name="Young S.K."/>
            <person name="Wortman J."/>
            <person name="Nusbaum C."/>
            <person name="Birren B."/>
        </authorList>
    </citation>
    <scope>NUCLEOTIDE SEQUENCE [LARGE SCALE GENOMIC DNA]</scope>
    <source>
        <strain evidence="3 4">CBS 121828</strain>
    </source>
</reference>
<accession>A0A0D1Y9Y1</accession>
<name>A0A0D1Y9Y1_9EURO</name>
<keyword evidence="2" id="KW-1133">Transmembrane helix</keyword>
<proteinExistence type="predicted"/>
<sequence length="228" mass="22087">MPEPAVPMTTTTTVIPCAGAGEATTTTTLTVPCTEAISSMENEVSSWSATATAPANAAETAIPAVPANADVAGPAPVTTPAIAAATAPVSGATAASAPAAAGETAASSHPYQPYSFPISFSMTTASPVSVPVSPSGAAASPHTTVTLTMTVAPVTNSTGSRNGTVHSEVSNGTGSKPVVGPASTPGSGRQGRFRSGAAQVRVQVVNGLGGVMCLSFVLVVLGLAVDAL</sequence>
<evidence type="ECO:0000256" key="1">
    <source>
        <dbReference type="SAM" id="MobiDB-lite"/>
    </source>
</evidence>
<feature type="transmembrane region" description="Helical" evidence="2">
    <location>
        <begin position="204"/>
        <end position="225"/>
    </location>
</feature>
<evidence type="ECO:0000313" key="4">
    <source>
        <dbReference type="Proteomes" id="UP000053599"/>
    </source>
</evidence>
<feature type="region of interest" description="Disordered" evidence="1">
    <location>
        <begin position="154"/>
        <end position="192"/>
    </location>
</feature>
<dbReference type="EMBL" id="KN846953">
    <property type="protein sequence ID" value="KIV79787.1"/>
    <property type="molecule type" value="Genomic_DNA"/>
</dbReference>